<evidence type="ECO:0000313" key="8">
    <source>
        <dbReference type="Proteomes" id="UP001501195"/>
    </source>
</evidence>
<evidence type="ECO:0000256" key="4">
    <source>
        <dbReference type="ARBA" id="ARBA00023136"/>
    </source>
</evidence>
<feature type="domain" description="Methylamine utilisation protein MauE" evidence="6">
    <location>
        <begin position="17"/>
        <end position="136"/>
    </location>
</feature>
<evidence type="ECO:0000256" key="5">
    <source>
        <dbReference type="SAM" id="Phobius"/>
    </source>
</evidence>
<gene>
    <name evidence="7" type="ORF">GCM10023225_19060</name>
</gene>
<feature type="transmembrane region" description="Helical" evidence="5">
    <location>
        <begin position="78"/>
        <end position="98"/>
    </location>
</feature>
<comment type="caution">
    <text evidence="7">The sequence shown here is derived from an EMBL/GenBank/DDBJ whole genome shotgun (WGS) entry which is preliminary data.</text>
</comment>
<evidence type="ECO:0000256" key="2">
    <source>
        <dbReference type="ARBA" id="ARBA00022692"/>
    </source>
</evidence>
<evidence type="ECO:0000256" key="3">
    <source>
        <dbReference type="ARBA" id="ARBA00022989"/>
    </source>
</evidence>
<name>A0ABP9HUV5_9ACTN</name>
<dbReference type="EMBL" id="BAABIL010000261">
    <property type="protein sequence ID" value="GAA4978663.1"/>
    <property type="molecule type" value="Genomic_DNA"/>
</dbReference>
<dbReference type="Pfam" id="PF07291">
    <property type="entry name" value="MauE"/>
    <property type="match status" value="1"/>
</dbReference>
<organism evidence="7 8">
    <name type="scientific">Kineococcus glutinatus</name>
    <dbReference type="NCBI Taxonomy" id="1070872"/>
    <lineage>
        <taxon>Bacteria</taxon>
        <taxon>Bacillati</taxon>
        <taxon>Actinomycetota</taxon>
        <taxon>Actinomycetes</taxon>
        <taxon>Kineosporiales</taxon>
        <taxon>Kineosporiaceae</taxon>
        <taxon>Kineococcus</taxon>
    </lineage>
</organism>
<proteinExistence type="predicted"/>
<keyword evidence="3 5" id="KW-1133">Transmembrane helix</keyword>
<dbReference type="InterPro" id="IPR009908">
    <property type="entry name" value="Methylamine_util_MauE"/>
</dbReference>
<reference evidence="8" key="1">
    <citation type="journal article" date="2019" name="Int. J. Syst. Evol. Microbiol.">
        <title>The Global Catalogue of Microorganisms (GCM) 10K type strain sequencing project: providing services to taxonomists for standard genome sequencing and annotation.</title>
        <authorList>
            <consortium name="The Broad Institute Genomics Platform"/>
            <consortium name="The Broad Institute Genome Sequencing Center for Infectious Disease"/>
            <person name="Wu L."/>
            <person name="Ma J."/>
        </authorList>
    </citation>
    <scope>NUCLEOTIDE SEQUENCE [LARGE SCALE GENOMIC DNA]</scope>
    <source>
        <strain evidence="8">JCM 18126</strain>
    </source>
</reference>
<evidence type="ECO:0000259" key="6">
    <source>
        <dbReference type="Pfam" id="PF07291"/>
    </source>
</evidence>
<sequence>MTAAPPAHSVLGVHALLVPHVAGCLLLLVAARAKLLRPASTAQALRTQGLPSATALVRLLGAAEVALAVAALAEVPGAAALVACAYAAFTGFVLLALLRRRPLSSCGCFGEPDLPPTAAHAVVTALLATAAAAVALTGGAAGVPGLVGAGAGAALAAGAAAVLVCWLALLALTALPRLVAARRPAPAPASGA</sequence>
<evidence type="ECO:0000256" key="1">
    <source>
        <dbReference type="ARBA" id="ARBA00004141"/>
    </source>
</evidence>
<accession>A0ABP9HUV5</accession>
<evidence type="ECO:0000313" key="7">
    <source>
        <dbReference type="EMBL" id="GAA4978663.1"/>
    </source>
</evidence>
<feature type="transmembrane region" description="Helical" evidence="5">
    <location>
        <begin position="118"/>
        <end position="141"/>
    </location>
</feature>
<comment type="subcellular location">
    <subcellularLocation>
        <location evidence="1">Membrane</location>
        <topology evidence="1">Multi-pass membrane protein</topology>
    </subcellularLocation>
</comment>
<protein>
    <recommendedName>
        <fullName evidence="6">Methylamine utilisation protein MauE domain-containing protein</fullName>
    </recommendedName>
</protein>
<keyword evidence="8" id="KW-1185">Reference proteome</keyword>
<feature type="transmembrane region" description="Helical" evidence="5">
    <location>
        <begin position="52"/>
        <end position="72"/>
    </location>
</feature>
<keyword evidence="4 5" id="KW-0472">Membrane</keyword>
<feature type="transmembrane region" description="Helical" evidence="5">
    <location>
        <begin position="12"/>
        <end position="31"/>
    </location>
</feature>
<dbReference type="Proteomes" id="UP001501195">
    <property type="component" value="Unassembled WGS sequence"/>
</dbReference>
<feature type="transmembrane region" description="Helical" evidence="5">
    <location>
        <begin position="153"/>
        <end position="175"/>
    </location>
</feature>
<keyword evidence="2 5" id="KW-0812">Transmembrane</keyword>